<feature type="transmembrane region" description="Helical" evidence="1">
    <location>
        <begin position="349"/>
        <end position="367"/>
    </location>
</feature>
<evidence type="ECO:0000313" key="4">
    <source>
        <dbReference type="Proteomes" id="UP000000270"/>
    </source>
</evidence>
<feature type="transmembrane region" description="Helical" evidence="1">
    <location>
        <begin position="83"/>
        <end position="104"/>
    </location>
</feature>
<feature type="transmembrane region" description="Helical" evidence="1">
    <location>
        <begin position="228"/>
        <end position="249"/>
    </location>
</feature>
<feature type="transmembrane region" description="Helical" evidence="1">
    <location>
        <begin position="255"/>
        <end position="275"/>
    </location>
</feature>
<reference evidence="3 4" key="6">
    <citation type="journal article" date="2011" name="Appl. Environ. Microbiol.">
        <title>Involvement of the azorhizobial chromosome partition gene (parA) in the onset of bacteroid differentiation during Sesbania rostrata stem nodule development.</title>
        <authorList>
            <person name="Liu CT."/>
            <person name="Lee KB."/>
            <person name="Wang YS."/>
            <person name="Peng MH."/>
            <person name="Lee KT."/>
            <person name="Suzuki S."/>
            <person name="Suzuki T."/>
            <person name="Oyaizu H."/>
        </authorList>
    </citation>
    <scope>NUCLEOTIDE SEQUENCE [LARGE SCALE GENOMIC DNA]</scope>
    <source>
        <strain evidence="4">ATCC 43989 / DSM 5975 / JCM 20966 / LMG 6465 / NBRC 14845 / NCIMB 13405 / ORS 571</strain>
    </source>
</reference>
<keyword evidence="3" id="KW-0012">Acyltransferase</keyword>
<dbReference type="EMBL" id="AP009384">
    <property type="protein sequence ID" value="BAF89117.1"/>
    <property type="molecule type" value="Genomic_DNA"/>
</dbReference>
<feature type="transmembrane region" description="Helical" evidence="1">
    <location>
        <begin position="43"/>
        <end position="62"/>
    </location>
</feature>
<dbReference type="Pfam" id="PF01757">
    <property type="entry name" value="Acyl_transf_3"/>
    <property type="match status" value="1"/>
</dbReference>
<accession>A8IBU3</accession>
<organism evidence="3 4">
    <name type="scientific">Azorhizobium caulinodans (strain ATCC 43989 / DSM 5975 / JCM 20966 / LMG 6465 / NBRC 14845 / NCIMB 13405 / ORS 571)</name>
    <dbReference type="NCBI Taxonomy" id="438753"/>
    <lineage>
        <taxon>Bacteria</taxon>
        <taxon>Pseudomonadati</taxon>
        <taxon>Pseudomonadota</taxon>
        <taxon>Alphaproteobacteria</taxon>
        <taxon>Hyphomicrobiales</taxon>
        <taxon>Xanthobacteraceae</taxon>
        <taxon>Azorhizobium</taxon>
    </lineage>
</organism>
<feature type="transmembrane region" description="Helical" evidence="1">
    <location>
        <begin position="146"/>
        <end position="164"/>
    </location>
</feature>
<reference evidence="3 4" key="3">
    <citation type="journal article" date="2008" name="BMC Genomics">
        <title>The genome of the versatile nitrogen fixer Azorhizobium caulinodans ORS571.</title>
        <authorList>
            <person name="Lee KB."/>
            <person name="Backer P.D."/>
            <person name="Aono T."/>
            <person name="Liu CT."/>
            <person name="Suzuki S."/>
            <person name="Suzuki T."/>
            <person name="Kaneko T."/>
            <person name="Yamada M."/>
            <person name="Tabata S."/>
            <person name="Kupfer D.M."/>
            <person name="Najar F.Z."/>
            <person name="Wiley G.B."/>
            <person name="Roe B."/>
            <person name="Binnewies T.T."/>
            <person name="Ussery D.W."/>
            <person name="D'Haeze W."/>
            <person name="Herder J.D."/>
            <person name="Gevers D."/>
            <person name="Vereecke D."/>
            <person name="Holsters M."/>
            <person name="Oyaizu H."/>
        </authorList>
    </citation>
    <scope>NUCLEOTIDE SEQUENCE [LARGE SCALE GENOMIC DNA]</scope>
    <source>
        <strain evidence="4">ATCC 43989 / DSM 5975 / JCM 20966 / LMG 6465 / NBRC 14845 / NCIMB 13405 / ORS 571</strain>
    </source>
</reference>
<reference evidence="3 4" key="5">
    <citation type="journal article" date="2010" name="Appl. Environ. Microbiol.">
        <title>phrR-like gene praR of Azorhizobium caulinodans ORS571 is essential for symbiosis with Sesbania rostrata and is involved in expression of reb genes.</title>
        <authorList>
            <person name="Akiba N."/>
            <person name="Aono T."/>
            <person name="Toyazaki H."/>
            <person name="Sato S."/>
            <person name="Oyaizu H."/>
        </authorList>
    </citation>
    <scope>NUCLEOTIDE SEQUENCE [LARGE SCALE GENOMIC DNA]</scope>
    <source>
        <strain evidence="4">ATCC 43989 / DSM 5975 / JCM 20966 / LMG 6465 / NBRC 14845 / NCIMB 13405 / ORS 571</strain>
    </source>
</reference>
<keyword evidence="4" id="KW-1185">Reference proteome</keyword>
<keyword evidence="1" id="KW-0812">Transmembrane</keyword>
<reference evidence="4" key="2">
    <citation type="submission" date="2007-04" db="EMBL/GenBank/DDBJ databases">
        <title>Complete genome sequence of the nitrogen-fixing bacterium Azorhizobium caulinodans ORS571.</title>
        <authorList>
            <person name="Lee K.B."/>
            <person name="Backer P.D."/>
            <person name="Aono T."/>
            <person name="Liu C.T."/>
            <person name="Suzuki S."/>
            <person name="Suzuki T."/>
            <person name="Kaneko T."/>
            <person name="Yamada M."/>
            <person name="Tabata S."/>
            <person name="Kupfer D.M."/>
            <person name="Najar F.Z."/>
            <person name="Wiley G.B."/>
            <person name="Roe B."/>
            <person name="Binnewies T."/>
            <person name="Ussery D."/>
            <person name="Vereecke D."/>
            <person name="Gevers D."/>
            <person name="Holsters M."/>
            <person name="Oyaizu H."/>
        </authorList>
    </citation>
    <scope>NUCLEOTIDE SEQUENCE [LARGE SCALE GENOMIC DNA]</scope>
    <source>
        <strain evidence="4">ATCC 43989 / DSM 5975 / JCM 20966 / LMG 6465 / NBRC 14845 / NCIMB 13405 / ORS 571</strain>
    </source>
</reference>
<dbReference type="PANTHER" id="PTHR23028:SF131">
    <property type="entry name" value="BLR2367 PROTEIN"/>
    <property type="match status" value="1"/>
</dbReference>
<feature type="domain" description="Acyltransferase 3" evidence="2">
    <location>
        <begin position="8"/>
        <end position="362"/>
    </location>
</feature>
<proteinExistence type="predicted"/>
<evidence type="ECO:0000313" key="3">
    <source>
        <dbReference type="EMBL" id="BAF89117.1"/>
    </source>
</evidence>
<gene>
    <name evidence="3" type="ordered locus">AZC_3119</name>
</gene>
<feature type="transmembrane region" description="Helical" evidence="1">
    <location>
        <begin position="296"/>
        <end position="316"/>
    </location>
</feature>
<protein>
    <submittedName>
        <fullName evidence="3">Putative acyltransferase</fullName>
    </submittedName>
</protein>
<evidence type="ECO:0000259" key="2">
    <source>
        <dbReference type="Pfam" id="PF01757"/>
    </source>
</evidence>
<keyword evidence="1" id="KW-0472">Membrane</keyword>
<reference evidence="3 4" key="4">
    <citation type="journal article" date="2009" name="Appl. Environ. Microbiol.">
        <title>Comparative genome-wide transcriptional profiling of Azorhizobium caulinodans ORS571 grown under free-living and symbiotic conditions.</title>
        <authorList>
            <person name="Tsukada S."/>
            <person name="Aono T."/>
            <person name="Akiba N."/>
            <person name="Lee KB."/>
            <person name="Liu CT."/>
            <person name="Toyazaki H."/>
            <person name="Oyaizu H."/>
        </authorList>
    </citation>
    <scope>NUCLEOTIDE SEQUENCE [LARGE SCALE GENOMIC DNA]</scope>
    <source>
        <strain evidence="4">ATCC 43989 / DSM 5975 / JCM 20966 / LMG 6465 / NBRC 14845 / NCIMB 13405 / ORS 571</strain>
    </source>
</reference>
<dbReference type="HOGENOM" id="CLU_005679_2_1_5"/>
<dbReference type="Proteomes" id="UP000000270">
    <property type="component" value="Chromosome"/>
</dbReference>
<dbReference type="GO" id="GO:0016020">
    <property type="term" value="C:membrane"/>
    <property type="evidence" value="ECO:0007669"/>
    <property type="project" value="TreeGrafter"/>
</dbReference>
<evidence type="ECO:0000256" key="1">
    <source>
        <dbReference type="SAM" id="Phobius"/>
    </source>
</evidence>
<feature type="transmembrane region" description="Helical" evidence="1">
    <location>
        <begin position="12"/>
        <end position="31"/>
    </location>
</feature>
<dbReference type="PANTHER" id="PTHR23028">
    <property type="entry name" value="ACETYLTRANSFERASE"/>
    <property type="match status" value="1"/>
</dbReference>
<name>A8IBU3_AZOC5</name>
<dbReference type="AlphaFoldDB" id="A8IBU3"/>
<dbReference type="GO" id="GO:0000271">
    <property type="term" value="P:polysaccharide biosynthetic process"/>
    <property type="evidence" value="ECO:0007669"/>
    <property type="project" value="TreeGrafter"/>
</dbReference>
<reference evidence="3 4" key="1">
    <citation type="journal article" date="2007" name="Appl. Environ. Microbiol.">
        <title>Rhizobial factors required for stem nodule maturation and maintenance in Sesbania rostrata-Azorhizobium caulinodans ORS571 symbiosis.</title>
        <authorList>
            <person name="Suzuki S."/>
            <person name="Aono T."/>
            <person name="Lee KB."/>
            <person name="Suzuki T."/>
            <person name="Liu CT."/>
            <person name="Miwa H."/>
            <person name="Wakao S."/>
            <person name="Iki T."/>
            <person name="Oyaizu H."/>
        </authorList>
    </citation>
    <scope>NUCLEOTIDE SEQUENCE [LARGE SCALE GENOMIC DNA]</scope>
    <source>
        <strain evidence="4">ATCC 43989 / DSM 5975 / JCM 20966 / LMG 6465 / NBRC 14845 / NCIMB 13405 / ORS 571</strain>
    </source>
</reference>
<dbReference type="eggNOG" id="COG1835">
    <property type="taxonomic scope" value="Bacteria"/>
</dbReference>
<keyword evidence="3" id="KW-0808">Transferase</keyword>
<dbReference type="GO" id="GO:0016747">
    <property type="term" value="F:acyltransferase activity, transferring groups other than amino-acyl groups"/>
    <property type="evidence" value="ECO:0007669"/>
    <property type="project" value="InterPro"/>
</dbReference>
<sequence length="399" mass="43545">MRRMVRFEALDAWRGICALLVVLFHFCFIFASPLMDARLVANAYLFVDFFFVLSGFVVSHAYRDRLHDAESWVGFVIRRFGRLWPLHAALLAAFVAFVGLANLLPHPDRLALSWGPGEYSAVAIPLHLMLLNAVNLHGMAWNAPSWSIGAEFYTYLFFGAVCLLARGRLALVAGVIALACVVLLACVSPTYMNSTADFGLFRCMAGFFTGVVAYHVHERLAQAPMRPSVTGTLVEGVTVALVVLFVVKAGRGPDAVAAISLGAPAVFAAAVLVFAREAGQVSRLLRGAPFAALGRWSYSIYMGHQIVLMVAVYGVWLANRRFGFGREIEVMIEGHAKTLYDLGGVVPSFALLAVILGVVIALAAFTYSRIEEPARRAFNGYARRREDRIGRAQAPASRA</sequence>
<feature type="transmembrane region" description="Helical" evidence="1">
    <location>
        <begin position="171"/>
        <end position="192"/>
    </location>
</feature>
<dbReference type="KEGG" id="azc:AZC_3119"/>
<dbReference type="InterPro" id="IPR050879">
    <property type="entry name" value="Acyltransferase_3"/>
</dbReference>
<feature type="transmembrane region" description="Helical" evidence="1">
    <location>
        <begin position="198"/>
        <end position="216"/>
    </location>
</feature>
<dbReference type="InterPro" id="IPR002656">
    <property type="entry name" value="Acyl_transf_3_dom"/>
</dbReference>
<keyword evidence="1" id="KW-1133">Transmembrane helix</keyword>